<evidence type="ECO:0000313" key="1">
    <source>
        <dbReference type="EMBL" id="NYE07458.1"/>
    </source>
</evidence>
<accession>A0A852TJP7</accession>
<dbReference type="AlphaFoldDB" id="A0A852TJP7"/>
<sequence>MPVNQIKPLSAHLPYINFILITNGFGKRGYSEVGTY</sequence>
<reference evidence="2" key="2">
    <citation type="submission" date="2020-08" db="EMBL/GenBank/DDBJ databases">
        <title>The Agave Microbiome: Exploring the role of microbial communities in plant adaptations to desert environments.</title>
        <authorList>
            <person name="Partida-Martinez L.P."/>
        </authorList>
    </citation>
    <scope>NUCLEOTIDE SEQUENCE [LARGE SCALE GENOMIC DNA]</scope>
    <source>
        <strain evidence="2">AT2.8</strain>
    </source>
</reference>
<name>A0A852TJP7_9BACI</name>
<gene>
    <name evidence="1" type="ORF">F4694_004269</name>
</gene>
<dbReference type="EMBL" id="JACCBX010000009">
    <property type="protein sequence ID" value="NYE07458.1"/>
    <property type="molecule type" value="Genomic_DNA"/>
</dbReference>
<evidence type="ECO:0000313" key="2">
    <source>
        <dbReference type="Proteomes" id="UP000548423"/>
    </source>
</evidence>
<protein>
    <submittedName>
        <fullName evidence="1">Uncharacterized protein</fullName>
    </submittedName>
</protein>
<organism evidence="1 2">
    <name type="scientific">Neobacillus niacini</name>
    <dbReference type="NCBI Taxonomy" id="86668"/>
    <lineage>
        <taxon>Bacteria</taxon>
        <taxon>Bacillati</taxon>
        <taxon>Bacillota</taxon>
        <taxon>Bacilli</taxon>
        <taxon>Bacillales</taxon>
        <taxon>Bacillaceae</taxon>
        <taxon>Neobacillus</taxon>
    </lineage>
</organism>
<dbReference type="Proteomes" id="UP000548423">
    <property type="component" value="Unassembled WGS sequence"/>
</dbReference>
<comment type="caution">
    <text evidence="1">The sequence shown here is derived from an EMBL/GenBank/DDBJ whole genome shotgun (WGS) entry which is preliminary data.</text>
</comment>
<reference evidence="2" key="1">
    <citation type="submission" date="2020-07" db="EMBL/GenBank/DDBJ databases">
        <authorList>
            <person name="Partida-Martinez L."/>
            <person name="Huntemann M."/>
            <person name="Clum A."/>
            <person name="Wang J."/>
            <person name="Palaniappan K."/>
            <person name="Ritter S."/>
            <person name="Chen I.-M."/>
            <person name="Stamatis D."/>
            <person name="Reddy T."/>
            <person name="O'Malley R."/>
            <person name="Daum C."/>
            <person name="Shapiro N."/>
            <person name="Ivanova N."/>
            <person name="Kyrpides N."/>
            <person name="Woyke T."/>
        </authorList>
    </citation>
    <scope>NUCLEOTIDE SEQUENCE [LARGE SCALE GENOMIC DNA]</scope>
    <source>
        <strain evidence="2">AT2.8</strain>
    </source>
</reference>
<proteinExistence type="predicted"/>